<accession>A0A2M7PSP4</accession>
<dbReference type="Proteomes" id="UP000231493">
    <property type="component" value="Unassembled WGS sequence"/>
</dbReference>
<dbReference type="Proteomes" id="UP000230646">
    <property type="component" value="Unassembled WGS sequence"/>
</dbReference>
<dbReference type="STRING" id="1805029.AUK42_02480"/>
<dbReference type="PANTHER" id="PTHR35177:SF2">
    <property type="entry name" value="HYDROGENASE MATURATION FACTOR HYBG"/>
    <property type="match status" value="1"/>
</dbReference>
<evidence type="ECO:0000313" key="6">
    <source>
        <dbReference type="Proteomes" id="UP000182763"/>
    </source>
</evidence>
<reference evidence="3" key="3">
    <citation type="submission" date="2017-09" db="EMBL/GenBank/DDBJ databases">
        <title>Depth-based differentiation of microbial function through sediment-hosted aquifers and enrichment of novel symbionts in the deep terrestrial subsurface.</title>
        <authorList>
            <person name="Probst A.J."/>
            <person name="Ladd B."/>
            <person name="Jarett J.K."/>
            <person name="Geller-Mcgrath D.E."/>
            <person name="Sieber C.M.K."/>
            <person name="Emerson J.B."/>
            <person name="Anantharaman K."/>
            <person name="Thomas B.C."/>
            <person name="Malmstrom R."/>
            <person name="Stieglmeier M."/>
            <person name="Klingl A."/>
            <person name="Woyke T."/>
            <person name="Ryan C.M."/>
            <person name="Banfield J.F."/>
        </authorList>
    </citation>
    <scope>NUCLEOTIDE SEQUENCE</scope>
    <source>
        <strain evidence="3">CG_4_8_14_3_um_filter_34_18</strain>
    </source>
</reference>
<dbReference type="EMBL" id="MNYY01000051">
    <property type="protein sequence ID" value="OIP72135.1"/>
    <property type="molecule type" value="Genomic_DNA"/>
</dbReference>
<accession>A0A2M7KB39</accession>
<accession>A0A1J5GU48</accession>
<gene>
    <name evidence="3" type="primary">hypC</name>
    <name evidence="2" type="ORF">AUK42_02480</name>
    <name evidence="5" type="ORF">CO097_02320</name>
    <name evidence="4" type="ORF">COZ07_01345</name>
    <name evidence="3" type="ORF">COZ58_00325</name>
</gene>
<dbReference type="AlphaFoldDB" id="A0A1J5GU48"/>
<protein>
    <submittedName>
        <fullName evidence="2">Hydrogenase assembly protein HypC</fullName>
    </submittedName>
    <submittedName>
        <fullName evidence="3">HypC/HybG/HupF family hydrogenase formation chaperone</fullName>
    </submittedName>
</protein>
<dbReference type="Proteomes" id="UP000228560">
    <property type="component" value="Unassembled WGS sequence"/>
</dbReference>
<dbReference type="PROSITE" id="PS01097">
    <property type="entry name" value="HUPF_HYPC"/>
    <property type="match status" value="1"/>
</dbReference>
<evidence type="ECO:0000313" key="5">
    <source>
        <dbReference type="EMBL" id="PJB57466.1"/>
    </source>
</evidence>
<evidence type="ECO:0000256" key="1">
    <source>
        <dbReference type="ARBA" id="ARBA00006018"/>
    </source>
</evidence>
<dbReference type="GO" id="GO:0051604">
    <property type="term" value="P:protein maturation"/>
    <property type="evidence" value="ECO:0007669"/>
    <property type="project" value="TreeGrafter"/>
</dbReference>
<evidence type="ECO:0000313" key="3">
    <source>
        <dbReference type="EMBL" id="PIX35346.1"/>
    </source>
</evidence>
<evidence type="ECO:0000313" key="7">
    <source>
        <dbReference type="Proteomes" id="UP000228560"/>
    </source>
</evidence>
<dbReference type="SUPFAM" id="SSF159127">
    <property type="entry name" value="HupF/HypC-like"/>
    <property type="match status" value="1"/>
</dbReference>
<name>A0A1J5GU48_9BACT</name>
<dbReference type="InterPro" id="IPR019812">
    <property type="entry name" value="Hydgase_assmbl_chp_CS"/>
</dbReference>
<dbReference type="GO" id="GO:1902670">
    <property type="term" value="F:carbon dioxide binding"/>
    <property type="evidence" value="ECO:0007669"/>
    <property type="project" value="TreeGrafter"/>
</dbReference>
<comment type="similarity">
    <text evidence="1">Belongs to the HupF/HypC family.</text>
</comment>
<evidence type="ECO:0000313" key="4">
    <source>
        <dbReference type="EMBL" id="PIY33663.1"/>
    </source>
</evidence>
<reference evidence="7 8" key="2">
    <citation type="submission" date="2017-09" db="EMBL/GenBank/DDBJ databases">
        <title>Depth-based differentiation of microbial function through sediment-hosted aquifers and enrichment of novel symbionts in the deep terrestrial subsurface.</title>
        <authorList>
            <person name="Probst A.J."/>
            <person name="Ladd B."/>
            <person name="Jarett J.K."/>
            <person name="Geller-Mcgrath D.E."/>
            <person name="Sieber C.M."/>
            <person name="Emerson J.B."/>
            <person name="Anantharaman K."/>
            <person name="Thomas B.C."/>
            <person name="Malmstrom R."/>
            <person name="Stieglmeier M."/>
            <person name="Klingl A."/>
            <person name="Woyke T."/>
            <person name="Ryan C.M."/>
            <person name="Banfield J.F."/>
        </authorList>
    </citation>
    <scope>NUCLEOTIDE SEQUENCE [LARGE SCALE GENOMIC DNA]</scope>
    <source>
        <strain evidence="4">CG_4_10_14_3_um_filter_34_13</strain>
        <strain evidence="5">CG_4_9_14_3_um_filter_33_16</strain>
    </source>
</reference>
<evidence type="ECO:0000313" key="2">
    <source>
        <dbReference type="EMBL" id="OIP72135.1"/>
    </source>
</evidence>
<dbReference type="EMBL" id="PFIP01000009">
    <property type="protein sequence ID" value="PIX35346.1"/>
    <property type="molecule type" value="Genomic_DNA"/>
</dbReference>
<evidence type="ECO:0000313" key="8">
    <source>
        <dbReference type="Proteomes" id="UP000230646"/>
    </source>
</evidence>
<dbReference type="PANTHER" id="PTHR35177">
    <property type="entry name" value="HYDROGENASE MATURATION FACTOR HYBG"/>
    <property type="match status" value="1"/>
</dbReference>
<dbReference type="EMBL" id="PFTV01000054">
    <property type="protein sequence ID" value="PJB57466.1"/>
    <property type="molecule type" value="Genomic_DNA"/>
</dbReference>
<dbReference type="EMBL" id="PFKO01000044">
    <property type="protein sequence ID" value="PIY33663.1"/>
    <property type="molecule type" value="Genomic_DNA"/>
</dbReference>
<dbReference type="RefSeq" id="WP_406606812.1">
    <property type="nucleotide sequence ID" value="NZ_PFKO01000044.1"/>
</dbReference>
<comment type="caution">
    <text evidence="2">The sequence shown here is derived from an EMBL/GenBank/DDBJ whole genome shotgun (WGS) entry which is preliminary data.</text>
</comment>
<organism evidence="2 6">
    <name type="scientific">Candidatus Infernicultor aquiphilus</name>
    <dbReference type="NCBI Taxonomy" id="1805029"/>
    <lineage>
        <taxon>Bacteria</taxon>
        <taxon>Pseudomonadati</taxon>
        <taxon>Atribacterota</taxon>
        <taxon>Candidatus Phoenicimicrobiia</taxon>
        <taxon>Candidatus Pheonicimicrobiales</taxon>
        <taxon>Candidatus Phoenicimicrobiaceae</taxon>
        <taxon>Candidatus Infernicultor</taxon>
    </lineage>
</organism>
<accession>A0A2M8CEN7</accession>
<dbReference type="Gene3D" id="2.30.30.140">
    <property type="match status" value="1"/>
</dbReference>
<reference evidence="2 6" key="1">
    <citation type="journal article" date="2016" name="Environ. Microbiol.">
        <title>Genomic resolution of a cold subsurface aquifer community provides metabolic insights for novel microbes adapted to high CO concentrations.</title>
        <authorList>
            <person name="Probst A.J."/>
            <person name="Castelle C.J."/>
            <person name="Singh A."/>
            <person name="Brown C.T."/>
            <person name="Anantharaman K."/>
            <person name="Sharon I."/>
            <person name="Hug L.A."/>
            <person name="Burstein D."/>
            <person name="Emerson J.B."/>
            <person name="Thomas B.C."/>
            <person name="Banfield J.F."/>
        </authorList>
    </citation>
    <scope>NUCLEOTIDE SEQUENCE [LARGE SCALE GENOMIC DNA]</scope>
    <source>
        <strain evidence="2">CG2_30_33_13</strain>
    </source>
</reference>
<dbReference type="GO" id="GO:0005506">
    <property type="term" value="F:iron ion binding"/>
    <property type="evidence" value="ECO:0007669"/>
    <property type="project" value="TreeGrafter"/>
</dbReference>
<dbReference type="Pfam" id="PF01455">
    <property type="entry name" value="HupF_HypC"/>
    <property type="match status" value="1"/>
</dbReference>
<dbReference type="NCBIfam" id="TIGR00074">
    <property type="entry name" value="hypC_hupF"/>
    <property type="match status" value="1"/>
</dbReference>
<dbReference type="PRINTS" id="PR00445">
    <property type="entry name" value="HUPFHYPC"/>
</dbReference>
<sequence length="71" mass="7888">MCLAIPGRVKKIFNDHTAEIEIGGIIKRASLDLIPKVEVGEYVLLHAGFAIEVINQIEALKIFEAWEGKID</sequence>
<proteinExistence type="inferred from homology"/>
<dbReference type="Proteomes" id="UP000182763">
    <property type="component" value="Unassembled WGS sequence"/>
</dbReference>
<dbReference type="InterPro" id="IPR001109">
    <property type="entry name" value="Hydrogenase_HupF/HypC"/>
</dbReference>